<reference evidence="2 3" key="1">
    <citation type="journal article" date="2021" name="Elife">
        <title>Chloroplast acquisition without the gene transfer in kleptoplastic sea slugs, Plakobranchus ocellatus.</title>
        <authorList>
            <person name="Maeda T."/>
            <person name="Takahashi S."/>
            <person name="Yoshida T."/>
            <person name="Shimamura S."/>
            <person name="Takaki Y."/>
            <person name="Nagai Y."/>
            <person name="Toyoda A."/>
            <person name="Suzuki Y."/>
            <person name="Arimoto A."/>
            <person name="Ishii H."/>
            <person name="Satoh N."/>
            <person name="Nishiyama T."/>
            <person name="Hasebe M."/>
            <person name="Maruyama T."/>
            <person name="Minagawa J."/>
            <person name="Obokata J."/>
            <person name="Shigenobu S."/>
        </authorList>
    </citation>
    <scope>NUCLEOTIDE SEQUENCE [LARGE SCALE GENOMIC DNA]</scope>
</reference>
<dbReference type="EMBL" id="BMAT01000926">
    <property type="protein sequence ID" value="GFR76189.1"/>
    <property type="molecule type" value="Genomic_DNA"/>
</dbReference>
<feature type="region of interest" description="Disordered" evidence="1">
    <location>
        <begin position="46"/>
        <end position="67"/>
    </location>
</feature>
<gene>
    <name evidence="2" type="ORF">ElyMa_000475300</name>
</gene>
<dbReference type="Proteomes" id="UP000762676">
    <property type="component" value="Unassembled WGS sequence"/>
</dbReference>
<accession>A0AAV4FSV8</accession>
<protein>
    <submittedName>
        <fullName evidence="2">Uncharacterized protein</fullName>
    </submittedName>
</protein>
<dbReference type="AlphaFoldDB" id="A0AAV4FSV8"/>
<name>A0AAV4FSV8_9GAST</name>
<evidence type="ECO:0000313" key="2">
    <source>
        <dbReference type="EMBL" id="GFR76189.1"/>
    </source>
</evidence>
<sequence length="67" mass="7707">MEESEGASLIQEDPPTEREETITVNSFHIENFPQDCHIVWEEENKRPRARVQETSGRRANGLDRVAA</sequence>
<evidence type="ECO:0000313" key="3">
    <source>
        <dbReference type="Proteomes" id="UP000762676"/>
    </source>
</evidence>
<proteinExistence type="predicted"/>
<evidence type="ECO:0000256" key="1">
    <source>
        <dbReference type="SAM" id="MobiDB-lite"/>
    </source>
</evidence>
<keyword evidence="3" id="KW-1185">Reference proteome</keyword>
<comment type="caution">
    <text evidence="2">The sequence shown here is derived from an EMBL/GenBank/DDBJ whole genome shotgun (WGS) entry which is preliminary data.</text>
</comment>
<organism evidence="2 3">
    <name type="scientific">Elysia marginata</name>
    <dbReference type="NCBI Taxonomy" id="1093978"/>
    <lineage>
        <taxon>Eukaryota</taxon>
        <taxon>Metazoa</taxon>
        <taxon>Spiralia</taxon>
        <taxon>Lophotrochozoa</taxon>
        <taxon>Mollusca</taxon>
        <taxon>Gastropoda</taxon>
        <taxon>Heterobranchia</taxon>
        <taxon>Euthyneura</taxon>
        <taxon>Panpulmonata</taxon>
        <taxon>Sacoglossa</taxon>
        <taxon>Placobranchoidea</taxon>
        <taxon>Plakobranchidae</taxon>
        <taxon>Elysia</taxon>
    </lineage>
</organism>